<dbReference type="EMBL" id="CP071504">
    <property type="protein sequence ID" value="QSX30756.1"/>
    <property type="molecule type" value="Genomic_DNA"/>
</dbReference>
<protein>
    <submittedName>
        <fullName evidence="2">Helix-turn-helix domain-containing protein</fullName>
    </submittedName>
</protein>
<dbReference type="AlphaFoldDB" id="A0A974XLT4"/>
<feature type="domain" description="Helix-turn-helix" evidence="1">
    <location>
        <begin position="5"/>
        <end position="52"/>
    </location>
</feature>
<gene>
    <name evidence="2" type="ORF">JYB88_03590</name>
</gene>
<dbReference type="InterPro" id="IPR041657">
    <property type="entry name" value="HTH_17"/>
</dbReference>
<dbReference type="GO" id="GO:0003677">
    <property type="term" value="F:DNA binding"/>
    <property type="evidence" value="ECO:0007669"/>
    <property type="project" value="InterPro"/>
</dbReference>
<reference evidence="2 3" key="1">
    <citation type="submission" date="2021-03" db="EMBL/GenBank/DDBJ databases">
        <title>Novel species identification of genus Shewanella.</title>
        <authorList>
            <person name="Liu G."/>
            <person name="Zhang Q."/>
        </authorList>
    </citation>
    <scope>NUCLEOTIDE SEQUENCE [LARGE SCALE GENOMIC DNA]</scope>
    <source>
        <strain evidence="2 3">FJAT-53726</strain>
    </source>
</reference>
<dbReference type="Gene3D" id="1.10.1660.10">
    <property type="match status" value="1"/>
</dbReference>
<keyword evidence="3" id="KW-1185">Reference proteome</keyword>
<sequence length="58" mass="6768">MASKLLTLDEVCQLLDKTPTTIKRYARENLLSSIRDGDNLLFHEEEVLRFLEFSKRLG</sequence>
<organism evidence="2 3">
    <name type="scientific">Shewanella cyperi</name>
    <dbReference type="NCBI Taxonomy" id="2814292"/>
    <lineage>
        <taxon>Bacteria</taxon>
        <taxon>Pseudomonadati</taxon>
        <taxon>Pseudomonadota</taxon>
        <taxon>Gammaproteobacteria</taxon>
        <taxon>Alteromonadales</taxon>
        <taxon>Shewanellaceae</taxon>
        <taxon>Shewanella</taxon>
    </lineage>
</organism>
<dbReference type="RefSeq" id="WP_207322089.1">
    <property type="nucleotide sequence ID" value="NZ_CP071501.1"/>
</dbReference>
<dbReference type="Pfam" id="PF12728">
    <property type="entry name" value="HTH_17"/>
    <property type="match status" value="1"/>
</dbReference>
<dbReference type="InterPro" id="IPR009061">
    <property type="entry name" value="DNA-bd_dom_put_sf"/>
</dbReference>
<dbReference type="InterPro" id="IPR010093">
    <property type="entry name" value="SinI_DNA-bd"/>
</dbReference>
<dbReference type="SUPFAM" id="SSF46955">
    <property type="entry name" value="Putative DNA-binding domain"/>
    <property type="match status" value="1"/>
</dbReference>
<name>A0A974XLT4_9GAMM</name>
<dbReference type="Proteomes" id="UP000663281">
    <property type="component" value="Chromosome"/>
</dbReference>
<evidence type="ECO:0000259" key="1">
    <source>
        <dbReference type="Pfam" id="PF12728"/>
    </source>
</evidence>
<accession>A0A974XLT4</accession>
<evidence type="ECO:0000313" key="3">
    <source>
        <dbReference type="Proteomes" id="UP000663281"/>
    </source>
</evidence>
<dbReference type="KEGG" id="scyp:JYB88_03590"/>
<dbReference type="NCBIfam" id="TIGR01764">
    <property type="entry name" value="excise"/>
    <property type="match status" value="1"/>
</dbReference>
<evidence type="ECO:0000313" key="2">
    <source>
        <dbReference type="EMBL" id="QSX30756.1"/>
    </source>
</evidence>
<proteinExistence type="predicted"/>